<dbReference type="AlphaFoldDB" id="A0A3M6F279"/>
<evidence type="ECO:0000313" key="1">
    <source>
        <dbReference type="EMBL" id="RMV73944.1"/>
    </source>
</evidence>
<organism evidence="1 2">
    <name type="scientific">Pseudomonas caricapapayae</name>
    <dbReference type="NCBI Taxonomy" id="46678"/>
    <lineage>
        <taxon>Bacteria</taxon>
        <taxon>Pseudomonadati</taxon>
        <taxon>Pseudomonadota</taxon>
        <taxon>Gammaproteobacteria</taxon>
        <taxon>Pseudomonadales</taxon>
        <taxon>Pseudomonadaceae</taxon>
        <taxon>Pseudomonas</taxon>
    </lineage>
</organism>
<gene>
    <name evidence="1" type="ORF">ALP05_200133</name>
</gene>
<protein>
    <submittedName>
        <fullName evidence="1">Uncharacterized protein</fullName>
    </submittedName>
</protein>
<comment type="caution">
    <text evidence="1">The sequence shown here is derived from an EMBL/GenBank/DDBJ whole genome shotgun (WGS) entry which is preliminary data.</text>
</comment>
<proteinExistence type="predicted"/>
<dbReference type="EMBL" id="RBUY01000120">
    <property type="protein sequence ID" value="RMV73944.1"/>
    <property type="molecule type" value="Genomic_DNA"/>
</dbReference>
<reference evidence="1 2" key="1">
    <citation type="submission" date="2018-08" db="EMBL/GenBank/DDBJ databases">
        <title>Recombination of ecologically and evolutionarily significant loci maintains genetic cohesion in the Pseudomonas syringae species complex.</title>
        <authorList>
            <person name="Dillon M."/>
            <person name="Thakur S."/>
            <person name="Almeida R.N.D."/>
            <person name="Weir B.S."/>
            <person name="Guttman D.S."/>
        </authorList>
    </citation>
    <scope>NUCLEOTIDE SEQUENCE [LARGE SCALE GENOMIC DNA]</scope>
    <source>
        <strain evidence="1 2">ICMP 7496</strain>
    </source>
</reference>
<name>A0A3M6F279_9PSED</name>
<evidence type="ECO:0000313" key="2">
    <source>
        <dbReference type="Proteomes" id="UP000269872"/>
    </source>
</evidence>
<dbReference type="Proteomes" id="UP000269872">
    <property type="component" value="Unassembled WGS sequence"/>
</dbReference>
<sequence length="36" mass="3758">MECKPMRLNASSLAINLSQTALSVAVNLSVKIALIG</sequence>
<accession>A0A3M6F279</accession>